<organism evidence="1">
    <name type="scientific">Anopheles atroparvus</name>
    <name type="common">European mosquito</name>
    <dbReference type="NCBI Taxonomy" id="41427"/>
    <lineage>
        <taxon>Eukaryota</taxon>
        <taxon>Metazoa</taxon>
        <taxon>Ecdysozoa</taxon>
        <taxon>Arthropoda</taxon>
        <taxon>Hexapoda</taxon>
        <taxon>Insecta</taxon>
        <taxon>Pterygota</taxon>
        <taxon>Neoptera</taxon>
        <taxon>Endopterygota</taxon>
        <taxon>Diptera</taxon>
        <taxon>Nematocera</taxon>
        <taxon>Culicoidea</taxon>
        <taxon>Culicidae</taxon>
        <taxon>Anophelinae</taxon>
        <taxon>Anopheles</taxon>
    </lineage>
</organism>
<dbReference type="VEuPathDB" id="VectorBase:AATE006446"/>
<accession>A0A182IVT3</accession>
<name>A0A182IVT3_ANOAO</name>
<protein>
    <submittedName>
        <fullName evidence="1">Uncharacterized protein</fullName>
    </submittedName>
</protein>
<dbReference type="EnsemblMetazoa" id="AATE006446-RA">
    <property type="protein sequence ID" value="AATE006446-PA.1"/>
    <property type="gene ID" value="AATE006446"/>
</dbReference>
<evidence type="ECO:0000313" key="1">
    <source>
        <dbReference type="EnsemblMetazoa" id="AATE006446-PA.1"/>
    </source>
</evidence>
<sequence>MWFGQPQEWFMHGENYIKDRGCAAARSLSSATTDSIFGSAAMLLLLVVLVFSIGCSGFFGGHWCEIGISFLSASVASPPLATLDMTIFFPCSDNDSFIPPFMRIHIEALFCIPLPLSNLSNDTPTAELCTSVHIIRRESKLNAKNWETTLCQRTTRPCATHLIEYCRRRIAALSVTTGLSLRLYFQNVRACHV</sequence>
<reference evidence="1" key="1">
    <citation type="submission" date="2022-08" db="UniProtKB">
        <authorList>
            <consortium name="EnsemblMetazoa"/>
        </authorList>
    </citation>
    <scope>IDENTIFICATION</scope>
    <source>
        <strain evidence="1">EBRO</strain>
    </source>
</reference>
<proteinExistence type="predicted"/>
<dbReference type="AlphaFoldDB" id="A0A182IVT3"/>